<dbReference type="PROSITE" id="PS51375">
    <property type="entry name" value="PPR"/>
    <property type="match status" value="1"/>
</dbReference>
<dbReference type="InterPro" id="IPR011990">
    <property type="entry name" value="TPR-like_helical_dom_sf"/>
</dbReference>
<accession>A0AAW2IR82</accession>
<dbReference type="PANTHER" id="PTHR47926">
    <property type="entry name" value="PENTATRICOPEPTIDE REPEAT-CONTAINING PROTEIN"/>
    <property type="match status" value="1"/>
</dbReference>
<comment type="caution">
    <text evidence="3">The sequence shown here is derived from an EMBL/GenBank/DDBJ whole genome shotgun (WGS) entry which is preliminary data.</text>
</comment>
<dbReference type="InterPro" id="IPR002885">
    <property type="entry name" value="PPR_rpt"/>
</dbReference>
<dbReference type="GO" id="GO:0009451">
    <property type="term" value="P:RNA modification"/>
    <property type="evidence" value="ECO:0007669"/>
    <property type="project" value="InterPro"/>
</dbReference>
<reference evidence="3" key="2">
    <citation type="journal article" date="2024" name="Plant">
        <title>Genomic evolution and insights into agronomic trait innovations of Sesamum species.</title>
        <authorList>
            <person name="Miao H."/>
            <person name="Wang L."/>
            <person name="Qu L."/>
            <person name="Liu H."/>
            <person name="Sun Y."/>
            <person name="Le M."/>
            <person name="Wang Q."/>
            <person name="Wei S."/>
            <person name="Zheng Y."/>
            <person name="Lin W."/>
            <person name="Duan Y."/>
            <person name="Cao H."/>
            <person name="Xiong S."/>
            <person name="Wang X."/>
            <person name="Wei L."/>
            <person name="Li C."/>
            <person name="Ma Q."/>
            <person name="Ju M."/>
            <person name="Zhao R."/>
            <person name="Li G."/>
            <person name="Mu C."/>
            <person name="Tian Q."/>
            <person name="Mei H."/>
            <person name="Zhang T."/>
            <person name="Gao T."/>
            <person name="Zhang H."/>
        </authorList>
    </citation>
    <scope>NUCLEOTIDE SEQUENCE</scope>
    <source>
        <strain evidence="3">G01</strain>
    </source>
</reference>
<dbReference type="GO" id="GO:0003723">
    <property type="term" value="F:RNA binding"/>
    <property type="evidence" value="ECO:0007669"/>
    <property type="project" value="InterPro"/>
</dbReference>
<reference evidence="3" key="1">
    <citation type="submission" date="2020-06" db="EMBL/GenBank/DDBJ databases">
        <authorList>
            <person name="Li T."/>
            <person name="Hu X."/>
            <person name="Zhang T."/>
            <person name="Song X."/>
            <person name="Zhang H."/>
            <person name="Dai N."/>
            <person name="Sheng W."/>
            <person name="Hou X."/>
            <person name="Wei L."/>
        </authorList>
    </citation>
    <scope>NUCLEOTIDE SEQUENCE</scope>
    <source>
        <strain evidence="3">G01</strain>
        <tissue evidence="3">Leaf</tissue>
    </source>
</reference>
<proteinExistence type="predicted"/>
<protein>
    <submittedName>
        <fullName evidence="3">Pentatricopeptide repeat-containing protein</fullName>
    </submittedName>
</protein>
<name>A0AAW2IR82_9LAMI</name>
<evidence type="ECO:0000313" key="3">
    <source>
        <dbReference type="EMBL" id="KAL0284058.1"/>
    </source>
</evidence>
<organism evidence="3">
    <name type="scientific">Sesamum angustifolium</name>
    <dbReference type="NCBI Taxonomy" id="2727405"/>
    <lineage>
        <taxon>Eukaryota</taxon>
        <taxon>Viridiplantae</taxon>
        <taxon>Streptophyta</taxon>
        <taxon>Embryophyta</taxon>
        <taxon>Tracheophyta</taxon>
        <taxon>Spermatophyta</taxon>
        <taxon>Magnoliopsida</taxon>
        <taxon>eudicotyledons</taxon>
        <taxon>Gunneridae</taxon>
        <taxon>Pentapetalae</taxon>
        <taxon>asterids</taxon>
        <taxon>lamiids</taxon>
        <taxon>Lamiales</taxon>
        <taxon>Pedaliaceae</taxon>
        <taxon>Sesamum</taxon>
    </lineage>
</organism>
<dbReference type="AlphaFoldDB" id="A0AAW2IR82"/>
<dbReference type="NCBIfam" id="TIGR00756">
    <property type="entry name" value="PPR"/>
    <property type="match status" value="2"/>
</dbReference>
<dbReference type="InterPro" id="IPR046960">
    <property type="entry name" value="PPR_At4g14850-like_plant"/>
</dbReference>
<sequence length="171" mass="19225">MTTVYSRLNELELARKLFDESPEKTLASWNAMISVTSILSACAQLGALGLGKWVHDLIKLEGIESNIYVSTALIDMYMKCGSIEEARSLFDMMGKECCDLECHDCWLCHAGLVDEGERIFHSIVYDHGFEPNSEHYACMVDILGRAGKLRDAIEFINKMPIEPGPAEWVPY</sequence>
<evidence type="ECO:0000256" key="2">
    <source>
        <dbReference type="PROSITE-ProRule" id="PRU00708"/>
    </source>
</evidence>
<keyword evidence="1" id="KW-0677">Repeat</keyword>
<evidence type="ECO:0000256" key="1">
    <source>
        <dbReference type="ARBA" id="ARBA00022737"/>
    </source>
</evidence>
<dbReference type="Gene3D" id="1.25.40.10">
    <property type="entry name" value="Tetratricopeptide repeat domain"/>
    <property type="match status" value="2"/>
</dbReference>
<feature type="repeat" description="PPR" evidence="2">
    <location>
        <begin position="66"/>
        <end position="100"/>
    </location>
</feature>
<dbReference type="Pfam" id="PF01535">
    <property type="entry name" value="PPR"/>
    <property type="match status" value="1"/>
</dbReference>
<dbReference type="EMBL" id="JACGWK010001678">
    <property type="protein sequence ID" value="KAL0284058.1"/>
    <property type="molecule type" value="Genomic_DNA"/>
</dbReference>
<dbReference type="Pfam" id="PF12854">
    <property type="entry name" value="PPR_1"/>
    <property type="match status" value="1"/>
</dbReference>
<dbReference type="PANTHER" id="PTHR47926:SF347">
    <property type="entry name" value="PENTATRICOPEPTIDE REPEAT-CONTAINING PROTEIN"/>
    <property type="match status" value="1"/>
</dbReference>
<gene>
    <name evidence="3" type="ORF">Sangu_2851200</name>
</gene>